<feature type="compositionally biased region" description="Polar residues" evidence="2">
    <location>
        <begin position="7"/>
        <end position="17"/>
    </location>
</feature>
<comment type="caution">
    <text evidence="4">The sequence shown here is derived from an EMBL/GenBank/DDBJ whole genome shotgun (WGS) entry which is preliminary data.</text>
</comment>
<feature type="compositionally biased region" description="Polar residues" evidence="2">
    <location>
        <begin position="915"/>
        <end position="930"/>
    </location>
</feature>
<dbReference type="InterPro" id="IPR036322">
    <property type="entry name" value="WD40_repeat_dom_sf"/>
</dbReference>
<feature type="domain" description="MABP1/WDR62 second WD40" evidence="3">
    <location>
        <begin position="491"/>
        <end position="856"/>
    </location>
</feature>
<keyword evidence="5" id="KW-1185">Reference proteome</keyword>
<feature type="compositionally biased region" description="Polar residues" evidence="2">
    <location>
        <begin position="1188"/>
        <end position="1197"/>
    </location>
</feature>
<dbReference type="GO" id="GO:0016301">
    <property type="term" value="F:kinase activity"/>
    <property type="evidence" value="ECO:0007669"/>
    <property type="project" value="UniProtKB-KW"/>
</dbReference>
<dbReference type="Pfam" id="PF24782">
    <property type="entry name" value="WD40_MABP1-WDR62_2nd"/>
    <property type="match status" value="1"/>
</dbReference>
<dbReference type="PROSITE" id="PS50082">
    <property type="entry name" value="WD_REPEATS_2"/>
    <property type="match status" value="2"/>
</dbReference>
<feature type="compositionally biased region" description="Acidic residues" evidence="2">
    <location>
        <begin position="1131"/>
        <end position="1145"/>
    </location>
</feature>
<feature type="compositionally biased region" description="Acidic residues" evidence="2">
    <location>
        <begin position="1210"/>
        <end position="1239"/>
    </location>
</feature>
<evidence type="ECO:0000256" key="1">
    <source>
        <dbReference type="PROSITE-ProRule" id="PRU00221"/>
    </source>
</evidence>
<feature type="compositionally biased region" description="Polar residues" evidence="2">
    <location>
        <begin position="1089"/>
        <end position="1107"/>
    </location>
</feature>
<evidence type="ECO:0000313" key="4">
    <source>
        <dbReference type="EMBL" id="KAG0296878.1"/>
    </source>
</evidence>
<feature type="region of interest" description="Disordered" evidence="2">
    <location>
        <begin position="1328"/>
        <end position="1407"/>
    </location>
</feature>
<dbReference type="PANTHER" id="PTHR45589">
    <property type="entry name" value="WD REPEAT DOMAIN 62, ISOFORM G"/>
    <property type="match status" value="1"/>
</dbReference>
<gene>
    <name evidence="4" type="primary">WDR62</name>
    <name evidence="4" type="ORF">BGZ96_008233</name>
</gene>
<feature type="compositionally biased region" description="Low complexity" evidence="2">
    <location>
        <begin position="18"/>
        <end position="30"/>
    </location>
</feature>
<dbReference type="InterPro" id="IPR056162">
    <property type="entry name" value="WD40_MABP1-WDR62_2nd"/>
</dbReference>
<dbReference type="EMBL" id="JAAAIM010000045">
    <property type="protein sequence ID" value="KAG0296878.1"/>
    <property type="molecule type" value="Genomic_DNA"/>
</dbReference>
<dbReference type="Proteomes" id="UP001194696">
    <property type="component" value="Unassembled WGS sequence"/>
</dbReference>
<feature type="compositionally biased region" description="Basic and acidic residues" evidence="2">
    <location>
        <begin position="1331"/>
        <end position="1347"/>
    </location>
</feature>
<feature type="compositionally biased region" description="Basic and acidic residues" evidence="2">
    <location>
        <begin position="1109"/>
        <end position="1120"/>
    </location>
</feature>
<feature type="region of interest" description="Disordered" evidence="2">
    <location>
        <begin position="885"/>
        <end position="1033"/>
    </location>
</feature>
<dbReference type="InterPro" id="IPR052779">
    <property type="entry name" value="WDR62"/>
</dbReference>
<feature type="compositionally biased region" description="Basic and acidic residues" evidence="2">
    <location>
        <begin position="1397"/>
        <end position="1407"/>
    </location>
</feature>
<protein>
    <submittedName>
        <fullName evidence="4">Mitogen-activated protein kinase binding protein 1</fullName>
    </submittedName>
</protein>
<feature type="region of interest" description="Disordered" evidence="2">
    <location>
        <begin position="1047"/>
        <end position="1309"/>
    </location>
</feature>
<feature type="compositionally biased region" description="Basic and acidic residues" evidence="2">
    <location>
        <begin position="1470"/>
        <end position="1483"/>
    </location>
</feature>
<reference evidence="4 5" key="1">
    <citation type="journal article" date="2020" name="Fungal Divers.">
        <title>Resolving the Mortierellaceae phylogeny through synthesis of multi-gene phylogenetics and phylogenomics.</title>
        <authorList>
            <person name="Vandepol N."/>
            <person name="Liber J."/>
            <person name="Desiro A."/>
            <person name="Na H."/>
            <person name="Kennedy M."/>
            <person name="Barry K."/>
            <person name="Grigoriev I.V."/>
            <person name="Miller A.N."/>
            <person name="O'Donnell K."/>
            <person name="Stajich J.E."/>
            <person name="Bonito G."/>
        </authorList>
    </citation>
    <scope>NUCLEOTIDE SEQUENCE [LARGE SCALE GENOMIC DNA]</scope>
    <source>
        <strain evidence="4 5">AD045</strain>
    </source>
</reference>
<name>A0ABQ7KEI5_9FUNG</name>
<accession>A0ABQ7KEI5</accession>
<evidence type="ECO:0000259" key="3">
    <source>
        <dbReference type="Pfam" id="PF24782"/>
    </source>
</evidence>
<proteinExistence type="predicted"/>
<feature type="compositionally biased region" description="Low complexity" evidence="2">
    <location>
        <begin position="981"/>
        <end position="1000"/>
    </location>
</feature>
<feature type="repeat" description="WD" evidence="1">
    <location>
        <begin position="823"/>
        <end position="857"/>
    </location>
</feature>
<dbReference type="InterPro" id="IPR015943">
    <property type="entry name" value="WD40/YVTN_repeat-like_dom_sf"/>
</dbReference>
<dbReference type="PANTHER" id="PTHR45589:SF1">
    <property type="entry name" value="WD REPEAT DOMAIN 62, ISOFORM G"/>
    <property type="match status" value="1"/>
</dbReference>
<dbReference type="SUPFAM" id="SSF50978">
    <property type="entry name" value="WD40 repeat-like"/>
    <property type="match status" value="2"/>
</dbReference>
<feature type="compositionally biased region" description="Basic and acidic residues" evidence="2">
    <location>
        <begin position="1365"/>
        <end position="1375"/>
    </location>
</feature>
<feature type="repeat" description="WD" evidence="1">
    <location>
        <begin position="680"/>
        <end position="708"/>
    </location>
</feature>
<feature type="region of interest" description="Disordered" evidence="2">
    <location>
        <begin position="1430"/>
        <end position="1558"/>
    </location>
</feature>
<keyword evidence="1" id="KW-0853">WD repeat</keyword>
<feature type="compositionally biased region" description="Low complexity" evidence="2">
    <location>
        <begin position="1288"/>
        <end position="1297"/>
    </location>
</feature>
<feature type="region of interest" description="Disordered" evidence="2">
    <location>
        <begin position="1"/>
        <end position="37"/>
    </location>
</feature>
<feature type="compositionally biased region" description="Polar residues" evidence="2">
    <location>
        <begin position="1432"/>
        <end position="1442"/>
    </location>
</feature>
<dbReference type="PROSITE" id="PS50294">
    <property type="entry name" value="WD_REPEATS_REGION"/>
    <property type="match status" value="1"/>
</dbReference>
<feature type="compositionally biased region" description="Basic and acidic residues" evidence="2">
    <location>
        <begin position="1163"/>
        <end position="1185"/>
    </location>
</feature>
<feature type="compositionally biased region" description="Low complexity" evidence="2">
    <location>
        <begin position="1496"/>
        <end position="1513"/>
    </location>
</feature>
<dbReference type="Pfam" id="PF00400">
    <property type="entry name" value="WD40"/>
    <property type="match status" value="2"/>
</dbReference>
<evidence type="ECO:0000256" key="2">
    <source>
        <dbReference type="SAM" id="MobiDB-lite"/>
    </source>
</evidence>
<dbReference type="SMART" id="SM00320">
    <property type="entry name" value="WD40"/>
    <property type="match status" value="11"/>
</dbReference>
<sequence>MLRKTARTISSSHPNIASNNGPSGSLPSSPAMRRRRKETECMLKLERVLGLTSNKPMILSVNSTHDLVAYAAGCVVVLYNHKLDKQVGLLCSATLNKAPTSGDGIMSASGAGSHHSGMLGPGGSGVGTSRGIASLGSSPRAMAGTQWMNNPMASANINPLAGLAPMSLGEPSSSFGASNPSSNRNVKPKPISCLSFSTDGQFLAIGETGHQPRILIWEVSSQSLVGELQGHKFGVQAVQFSPNSKFVVSLAFRGKNVDTTRHDGYIHVWNWRTNTQIASNKVTSKVNALAFSADGSYFVTAGLRHIKFWYLNVGANKRVGSSSTRVLDGRSGILGELRDSSYVDVVCSHDGRFTYAITSNGILCLFSEGRVMEKWIDLHVRGAYSVNLEERCIICACSDGFIRLFEPETLQYIATLPKPSPVGTFGIATPQEPQEEKEQNEVVADVLASQFDASSSSLICIYSDRSIIVWNLADHKNATISASHYFHSDCVWGVEMVPEPANSDQGGNLFPPETFATYSADGSILFWNLKDNVSTLPPPSDTYRLSANETTTEPPLAHKEIIRALYADENCRSWIQSPETQDGMDPGYNIVPLECGVRTVKISPDGKFLASGDKGGNLRVHSLSTLEKLTYQEAHDTEILAIDFTDSEMQDSPVLVATAGRDRLLHVFDVQNDYALVQTLDDHSSSITSIKFAADGSRMMSCGADKSIIFRNCQKNEDGMSYQPYHQAPGRASFYDMALHGPSQTMSVVSGDRRFSVYALESGKSIHTFKAETKGNDLTAGMAEVCSMTHLSVDPSGTIAAASGSDKSVRIYDLLHGTCLAHMVSHSEQVTSVKFTNGFNRVISTSADGCVLVWRLSKDIVRRIQSRIAENVTLPSYLQTKANEKLSIPSSSSTSGVGPRPLKIKKSTDRLTYASDYSNASRRNSTTSLMSDDFDPRTDAPPDDWNTTQQQQRRSRNMSKDSRLEDISQQDFTPISVPKPTSARAAGTRTRTSTASSVRTPLTRSRQNSTSQPVTPKSNLSSSRSTVLPELPPWNKNIVKEKVVIPPPALSSQKPAGPTSPRQRVTKSLVKGKWLPTPGNPRPRAISLTVPNEKSLISSDPNTQETVEQQERHALSDHTPRGHSSATNDASADDEELSDETETGFDDGLGFTPSDLCLSPVKDIPDTDTRLKVEFERTPTDDLRTHSRPGTTDSIDSSGEPIHAATAGIETEDELVEQEAEGSEERDGDGEEDDDDESAIDSASDHDGLSPLPARYRSPNVDTSGLMGVAGSFEEGERLKSPGSGHNSASASPLSRRASLKPAEPGRRSLSAKFLTAHAAAIMLGLSRSSMQERDGKTGGDGLHEDAPLELTSADTTPTLEEDKEMALADVEHVEPVTSDADPRPTVSHSESAEANMPERDQQPLPFEERLNTASIIKAAMRRRQRSIVIAPSNTLSPTQPHIQDGAPVEENSGSTKSQDVGPRGSVSEDLSKEVERTRKRLQDLGYLSPPPTTTTAGSHGPSSLSSVLASTSADKSEGEQTSIGQDERSDTKSLPTGIDVRVRPMSPPPMQPSSAKGILTSPAHVISPVGRRKTSQGGVIVAPPFLGRTDGQARAQASLDLAIAGIVQSDRVPSSSSHLGLVKSKMTTLNKDGSGEEDTSLRDAFTRMSFLISHKAKSAMVRLNAGDDGGAEHLAETQAWMKETRDGLLKLVGEAQGHLWTLEQAFAASSEDIE</sequence>
<dbReference type="Gene3D" id="2.130.10.10">
    <property type="entry name" value="YVTN repeat-like/Quinoprotein amine dehydrogenase"/>
    <property type="match status" value="4"/>
</dbReference>
<evidence type="ECO:0000313" key="5">
    <source>
        <dbReference type="Proteomes" id="UP001194696"/>
    </source>
</evidence>
<keyword evidence="4" id="KW-0808">Transferase</keyword>
<feature type="compositionally biased region" description="Polar residues" evidence="2">
    <location>
        <begin position="1002"/>
        <end position="1026"/>
    </location>
</feature>
<organism evidence="4 5">
    <name type="scientific">Linnemannia gamsii</name>
    <dbReference type="NCBI Taxonomy" id="64522"/>
    <lineage>
        <taxon>Eukaryota</taxon>
        <taxon>Fungi</taxon>
        <taxon>Fungi incertae sedis</taxon>
        <taxon>Mucoromycota</taxon>
        <taxon>Mortierellomycotina</taxon>
        <taxon>Mortierellomycetes</taxon>
        <taxon>Mortierellales</taxon>
        <taxon>Mortierellaceae</taxon>
        <taxon>Linnemannia</taxon>
    </lineage>
</organism>
<dbReference type="InterPro" id="IPR001680">
    <property type="entry name" value="WD40_rpt"/>
</dbReference>
<keyword evidence="4" id="KW-0418">Kinase</keyword>